<feature type="domain" description="C3H1-type" evidence="3">
    <location>
        <begin position="40"/>
        <end position="68"/>
    </location>
</feature>
<keyword evidence="5" id="KW-1185">Reference proteome</keyword>
<dbReference type="PROSITE" id="PS50103">
    <property type="entry name" value="ZF_C3H1"/>
    <property type="match status" value="1"/>
</dbReference>
<feature type="region of interest" description="Disordered" evidence="2">
    <location>
        <begin position="1"/>
        <end position="25"/>
    </location>
</feature>
<organism evidence="4 5">
    <name type="scientific">Bodo saltans</name>
    <name type="common">Flagellated protozoan</name>
    <dbReference type="NCBI Taxonomy" id="75058"/>
    <lineage>
        <taxon>Eukaryota</taxon>
        <taxon>Discoba</taxon>
        <taxon>Euglenozoa</taxon>
        <taxon>Kinetoplastea</taxon>
        <taxon>Metakinetoplastina</taxon>
        <taxon>Eubodonida</taxon>
        <taxon>Bodonidae</taxon>
        <taxon>Bodo</taxon>
    </lineage>
</organism>
<dbReference type="GO" id="GO:0008270">
    <property type="term" value="F:zinc ion binding"/>
    <property type="evidence" value="ECO:0007669"/>
    <property type="project" value="UniProtKB-KW"/>
</dbReference>
<dbReference type="Proteomes" id="UP000051952">
    <property type="component" value="Unassembled WGS sequence"/>
</dbReference>
<feature type="compositionally biased region" description="Gly residues" evidence="2">
    <location>
        <begin position="371"/>
        <end position="381"/>
    </location>
</feature>
<feature type="region of interest" description="Disordered" evidence="2">
    <location>
        <begin position="548"/>
        <end position="583"/>
    </location>
</feature>
<gene>
    <name evidence="4" type="ORF">BSAL_92455</name>
</gene>
<dbReference type="AlphaFoldDB" id="A0A0S4JDB6"/>
<evidence type="ECO:0000256" key="2">
    <source>
        <dbReference type="SAM" id="MobiDB-lite"/>
    </source>
</evidence>
<evidence type="ECO:0000313" key="5">
    <source>
        <dbReference type="Proteomes" id="UP000051952"/>
    </source>
</evidence>
<keyword evidence="1" id="KW-0862">Zinc</keyword>
<feature type="compositionally biased region" description="Polar residues" evidence="2">
    <location>
        <begin position="398"/>
        <end position="407"/>
    </location>
</feature>
<sequence>MHSFGKHPSGSPSPAPAPPSVASSGASTAQSLLFRKVVASKRGELCMHFVSPSGCALGPLCPYRHAGAQRTATAATFLDGDHSSSQSEILSEMKSREDTEEGVDITTTVAALHPSSLLSSSSKRFSAPPQVPSVQPLHMTISPLYSQPLCAHARGLVLWFFAELPAVTNSAKPPRWTAFDSEWTSFLEQAYLKMLKEHQYHRNMPATEFKEYTIEFARLYMCRTSDKGSRRPIQRALITASPTWVLEELDAPRQPKHHHAEDESHGDGPVSEVIDPVASSCLEYHYVHGGKDLLTIDVNRWKLRINLLTMVGREVREKRRSMFQGIGDLKDRFRTAASVVVNSGRFGGRPISPDEIVSPTTPSQRSAFTGSGSGSIIGGGMSRNIIHRPSVTGPRPPTNRSGSTAATTPAAKNRSTSLVGDVPAKRFQLRRLPITVRHGCPPSDPFDTSALQVRLTVVAKGTNKPIQTVIGPRPVRGDEGDHRFVFPVALDLNELTAATLPDVACDALGQCHWESGHHLWTHAHRCPAGRSSNCFLCSWTSSSVSQHAVKSGRSPSTQSSGHHVVEGHRDGSHSPYPQPSASTRGELHVTLDALAERSEVHRQLMSHEGAPIGSAFDAARSAAVSGVQAATGPWRRHQAVSRWFRSEWDGGRTLSVSTGPATNLLSSGLLSVSAQMGGVATPHSVAAASVKSPTSIELHHVKTGATSHEVLQLLSLMQRNAHPGGVVPTVASRRRSIGGASLLADGGDGWTTHPTSMGQSLTSSAFGTPAPVSPMMRASPNEETVDGVPSPNLFRQSVQQLEKQHALAVEQCYAARSIRHILVKQTSEGDRDGPAASHTAVDASSEGSGSNADETDLTVALHGLQIQRVQHHAFYSRYLRSRTEMFTEWHDSDAESAESSREEALFRYIPRSWLRSILYQEEDQRGSPPEGVDDTGSDDMLRSWNQQRMHFYRDLEAAGAEQRVPGVPYLLLVVVAFPGAAIRLANPEALQLVAAPLVVPWHINTASNEDQVRRYQTYHAVVCDEGSTTAPAAALNTSSSKLQTSALGIDAPFTSTRSPSRSPRHHSGRDATSPRSTTSSAQQLSATAKKVFLYDPTQWCPMYLMFV</sequence>
<feature type="compositionally biased region" description="Basic and acidic residues" evidence="2">
    <location>
        <begin position="563"/>
        <end position="572"/>
    </location>
</feature>
<evidence type="ECO:0000313" key="4">
    <source>
        <dbReference type="EMBL" id="CUG86304.1"/>
    </source>
</evidence>
<dbReference type="InterPro" id="IPR037197">
    <property type="entry name" value="WWE_dom_sf"/>
</dbReference>
<evidence type="ECO:0000256" key="1">
    <source>
        <dbReference type="PROSITE-ProRule" id="PRU00723"/>
    </source>
</evidence>
<accession>A0A0S4JDB6</accession>
<feature type="region of interest" description="Disordered" evidence="2">
    <location>
        <begin position="1052"/>
        <end position="1082"/>
    </location>
</feature>
<feature type="compositionally biased region" description="Polar residues" evidence="2">
    <location>
        <begin position="358"/>
        <end position="369"/>
    </location>
</feature>
<reference evidence="5" key="1">
    <citation type="submission" date="2015-09" db="EMBL/GenBank/DDBJ databases">
        <authorList>
            <consortium name="Pathogen Informatics"/>
        </authorList>
    </citation>
    <scope>NUCLEOTIDE SEQUENCE [LARGE SCALE GENOMIC DNA]</scope>
    <source>
        <strain evidence="5">Lake Konstanz</strain>
    </source>
</reference>
<feature type="zinc finger region" description="C3H1-type" evidence="1">
    <location>
        <begin position="40"/>
        <end position="68"/>
    </location>
</feature>
<dbReference type="EMBL" id="CYKH01001274">
    <property type="protein sequence ID" value="CUG86304.1"/>
    <property type="molecule type" value="Genomic_DNA"/>
</dbReference>
<feature type="region of interest" description="Disordered" evidence="2">
    <location>
        <begin position="350"/>
        <end position="418"/>
    </location>
</feature>
<protein>
    <recommendedName>
        <fullName evidence="3">C3H1-type domain-containing protein</fullName>
    </recommendedName>
</protein>
<proteinExistence type="predicted"/>
<name>A0A0S4JDB6_BODSA</name>
<feature type="region of interest" description="Disordered" evidence="2">
    <location>
        <begin position="826"/>
        <end position="853"/>
    </location>
</feature>
<keyword evidence="1" id="KW-0863">Zinc-finger</keyword>
<dbReference type="InterPro" id="IPR000571">
    <property type="entry name" value="Znf_CCCH"/>
</dbReference>
<dbReference type="SUPFAM" id="SSF117839">
    <property type="entry name" value="WWE domain"/>
    <property type="match status" value="1"/>
</dbReference>
<keyword evidence="1" id="KW-0479">Metal-binding</keyword>
<feature type="compositionally biased region" description="Polar residues" evidence="2">
    <location>
        <begin position="548"/>
        <end position="561"/>
    </location>
</feature>
<feature type="region of interest" description="Disordered" evidence="2">
    <location>
        <begin position="920"/>
        <end position="940"/>
    </location>
</feature>
<dbReference type="VEuPathDB" id="TriTrypDB:BSAL_92455"/>
<feature type="region of interest" description="Disordered" evidence="2">
    <location>
        <begin position="252"/>
        <end position="272"/>
    </location>
</feature>
<evidence type="ECO:0000259" key="3">
    <source>
        <dbReference type="PROSITE" id="PS50103"/>
    </source>
</evidence>